<dbReference type="STRING" id="413434.SAMN04488132_10553"/>
<evidence type="ECO:0000313" key="2">
    <source>
        <dbReference type="Proteomes" id="UP000190888"/>
    </source>
</evidence>
<dbReference type="RefSeq" id="WP_078831385.1">
    <property type="nucleotide sequence ID" value="NZ_FUWH01000005.1"/>
</dbReference>
<organism evidence="1 2">
    <name type="scientific">Sediminibacterium ginsengisoli</name>
    <dbReference type="NCBI Taxonomy" id="413434"/>
    <lineage>
        <taxon>Bacteria</taxon>
        <taxon>Pseudomonadati</taxon>
        <taxon>Bacteroidota</taxon>
        <taxon>Chitinophagia</taxon>
        <taxon>Chitinophagales</taxon>
        <taxon>Chitinophagaceae</taxon>
        <taxon>Sediminibacterium</taxon>
    </lineage>
</organism>
<keyword evidence="2" id="KW-1185">Reference proteome</keyword>
<gene>
    <name evidence="1" type="ORF">SAMN04488132_10553</name>
</gene>
<name>A0A1T4NY92_9BACT</name>
<reference evidence="1 2" key="1">
    <citation type="submission" date="2017-02" db="EMBL/GenBank/DDBJ databases">
        <authorList>
            <person name="Peterson S.W."/>
        </authorList>
    </citation>
    <scope>NUCLEOTIDE SEQUENCE [LARGE SCALE GENOMIC DNA]</scope>
    <source>
        <strain evidence="1 2">DSM 22335</strain>
    </source>
</reference>
<dbReference type="AlphaFoldDB" id="A0A1T4NY92"/>
<accession>A0A1T4NY92</accession>
<dbReference type="OrthoDB" id="678434at2"/>
<proteinExistence type="predicted"/>
<protein>
    <submittedName>
        <fullName evidence="1">Uncharacterized protein</fullName>
    </submittedName>
</protein>
<dbReference type="EMBL" id="FUWH01000005">
    <property type="protein sequence ID" value="SJZ84223.1"/>
    <property type="molecule type" value="Genomic_DNA"/>
</dbReference>
<evidence type="ECO:0000313" key="1">
    <source>
        <dbReference type="EMBL" id="SJZ84223.1"/>
    </source>
</evidence>
<dbReference type="Proteomes" id="UP000190888">
    <property type="component" value="Unassembled WGS sequence"/>
</dbReference>
<sequence length="244" mass="28390">MDRHIPNTLISYPDVYIERCEKLYGFKISEKFVDCANTQLTRAFENTVGFKVNKLVGIGWISSPYQEFFLRKGPTTEFSSEISVNHYNFPVTILWKSKSGRIYNMEDVDVDCSDIQFWFEGIDPLAYNKEMFPNIGQPFKLKDLSYELSVDRLNTDCTIQLQIRESLIVDTVSLLNQVDEFIGNYNERSEKNNRIDGVVHNWKHFVEGNLITYEIDLGSARASFLKKLLQFFSKLNSFARVKVE</sequence>